<dbReference type="EMBL" id="FUPS01000002">
    <property type="protein sequence ID" value="SJR90164.1"/>
    <property type="molecule type" value="Genomic_DNA"/>
</dbReference>
<protein>
    <submittedName>
        <fullName evidence="3">Uncharacterized protein</fullName>
    </submittedName>
</protein>
<sequence>MSTLIIGFIVAGVLLIAEYLLCTKFRSPLWGGIIPLLILAGTIYVFASGRIPFERPYIFPFVVVNTLFFGDWGTGRDKYKKIKQTEMEKMKAKDI</sequence>
<feature type="transmembrane region" description="Helical" evidence="1">
    <location>
        <begin position="6"/>
        <end position="22"/>
    </location>
</feature>
<dbReference type="AlphaFoldDB" id="A0A9X8RGC5"/>
<dbReference type="Proteomes" id="UP000878956">
    <property type="component" value="Unassembled WGS sequence"/>
</dbReference>
<accession>A0A9X8RGC5</accession>
<comment type="caution">
    <text evidence="3">The sequence shown here is derived from an EMBL/GenBank/DDBJ whole genome shotgun (WGS) entry which is preliminary data.</text>
</comment>
<reference evidence="3 4" key="1">
    <citation type="submission" date="2017-02" db="EMBL/GenBank/DDBJ databases">
        <authorList>
            <consortium name="Pathogen Informatics"/>
        </authorList>
    </citation>
    <scope>NUCLEOTIDE SEQUENCE [LARGE SCALE GENOMIC DNA]</scope>
    <source>
        <strain evidence="3 4">VRECD0157</strain>
    </source>
</reference>
<organism evidence="3 4">
    <name type="scientific">Clostridioides difficile</name>
    <name type="common">Peptoclostridium difficile</name>
    <dbReference type="NCBI Taxonomy" id="1496"/>
    <lineage>
        <taxon>Bacteria</taxon>
        <taxon>Bacillati</taxon>
        <taxon>Bacillota</taxon>
        <taxon>Clostridia</taxon>
        <taxon>Peptostreptococcales</taxon>
        <taxon>Peptostreptococcaceae</taxon>
        <taxon>Clostridioides</taxon>
    </lineage>
</organism>
<evidence type="ECO:0000313" key="4">
    <source>
        <dbReference type="Proteomes" id="UP000189137"/>
    </source>
</evidence>
<gene>
    <name evidence="2" type="ORF">KRM00_003340</name>
    <name evidence="3" type="ORF">SAMEA3375112_00515</name>
</gene>
<keyword evidence="1" id="KW-0812">Transmembrane</keyword>
<evidence type="ECO:0000313" key="2">
    <source>
        <dbReference type="EMBL" id="HBH1543807.1"/>
    </source>
</evidence>
<keyword evidence="1" id="KW-1133">Transmembrane helix</keyword>
<feature type="transmembrane region" description="Helical" evidence="1">
    <location>
        <begin position="57"/>
        <end position="74"/>
    </location>
</feature>
<evidence type="ECO:0000313" key="3">
    <source>
        <dbReference type="EMBL" id="SJR90164.1"/>
    </source>
</evidence>
<reference evidence="2" key="2">
    <citation type="journal article" date="2018" name="Genome Biol.">
        <title>SKESA: strategic k-mer extension for scrupulous assemblies.</title>
        <authorList>
            <person name="Souvorov A."/>
            <person name="Agarwala R."/>
            <person name="Lipman D.J."/>
        </authorList>
    </citation>
    <scope>NUCLEOTIDE SEQUENCE</scope>
    <source>
        <strain evidence="2">HN1000</strain>
    </source>
</reference>
<name>A0A9X8RGC5_CLODI</name>
<dbReference type="RefSeq" id="WP_021364922.1">
    <property type="nucleotide sequence ID" value="NZ_AP031492.1"/>
</dbReference>
<reference evidence="2" key="3">
    <citation type="submission" date="2021-06" db="EMBL/GenBank/DDBJ databases">
        <authorList>
            <consortium name="NCBI Pathogen Detection Project"/>
        </authorList>
    </citation>
    <scope>NUCLEOTIDE SEQUENCE</scope>
    <source>
        <strain evidence="2">HN1000</strain>
    </source>
</reference>
<dbReference type="EMBL" id="DAEPXK010000049">
    <property type="protein sequence ID" value="HBH1543807.1"/>
    <property type="molecule type" value="Genomic_DNA"/>
</dbReference>
<dbReference type="Proteomes" id="UP000189137">
    <property type="component" value="Unassembled WGS sequence"/>
</dbReference>
<proteinExistence type="predicted"/>
<feature type="transmembrane region" description="Helical" evidence="1">
    <location>
        <begin position="29"/>
        <end position="51"/>
    </location>
</feature>
<evidence type="ECO:0000256" key="1">
    <source>
        <dbReference type="SAM" id="Phobius"/>
    </source>
</evidence>
<keyword evidence="1" id="KW-0472">Membrane</keyword>